<reference evidence="1 2" key="1">
    <citation type="submission" date="2018-08" db="EMBL/GenBank/DDBJ databases">
        <title>Aphanomyces genome sequencing and annotation.</title>
        <authorList>
            <person name="Minardi D."/>
            <person name="Oidtmann B."/>
            <person name="Van Der Giezen M."/>
            <person name="Studholme D.J."/>
        </authorList>
    </citation>
    <scope>NUCLEOTIDE SEQUENCE [LARGE SCALE GENOMIC DNA]</scope>
    <source>
        <strain evidence="1 2">D2</strain>
    </source>
</reference>
<name>A0A397D3D9_APHAT</name>
<gene>
    <name evidence="1" type="ORF">DYB30_004945</name>
</gene>
<evidence type="ECO:0000313" key="1">
    <source>
        <dbReference type="EMBL" id="RHY55224.1"/>
    </source>
</evidence>
<dbReference type="Proteomes" id="UP000266643">
    <property type="component" value="Unassembled WGS sequence"/>
</dbReference>
<dbReference type="VEuPathDB" id="FungiDB:H257_03070"/>
<comment type="caution">
    <text evidence="1">The sequence shown here is derived from an EMBL/GenBank/DDBJ whole genome shotgun (WGS) entry which is preliminary data.</text>
</comment>
<organism evidence="1 2">
    <name type="scientific">Aphanomyces astaci</name>
    <name type="common">Crayfish plague agent</name>
    <dbReference type="NCBI Taxonomy" id="112090"/>
    <lineage>
        <taxon>Eukaryota</taxon>
        <taxon>Sar</taxon>
        <taxon>Stramenopiles</taxon>
        <taxon>Oomycota</taxon>
        <taxon>Saprolegniomycetes</taxon>
        <taxon>Saprolegniales</taxon>
        <taxon>Verrucalvaceae</taxon>
        <taxon>Aphanomyces</taxon>
    </lineage>
</organism>
<evidence type="ECO:0000313" key="2">
    <source>
        <dbReference type="Proteomes" id="UP000266643"/>
    </source>
</evidence>
<sequence length="176" mass="19380">MYRDTTPHAGYEILQRWKARVMAKSGVASHDDNSSASTTTPDPFFSFTSNVDAHFLKFFQPNEVYEIHGNTEALSADSSKRLVILEIGCGTRVCAIGTHSKRAGSAVHAENDQKPHPPCYTGDYQAHLIRVNPDMEDDEFEWQGSDGHQLPPMTKIEGFGLATLLAIDQEIVGSDA</sequence>
<dbReference type="AlphaFoldDB" id="A0A397D3D9"/>
<protein>
    <submittedName>
        <fullName evidence="1">Uncharacterized protein</fullName>
    </submittedName>
</protein>
<proteinExistence type="predicted"/>
<accession>A0A397D3D9</accession>
<dbReference type="EMBL" id="QUTD01006458">
    <property type="protein sequence ID" value="RHY55224.1"/>
    <property type="molecule type" value="Genomic_DNA"/>
</dbReference>